<evidence type="ECO:0000259" key="8">
    <source>
        <dbReference type="PROSITE" id="PS50928"/>
    </source>
</evidence>
<keyword evidence="5 7" id="KW-1133">Transmembrane helix</keyword>
<dbReference type="PROSITE" id="PS50928">
    <property type="entry name" value="ABC_TM1"/>
    <property type="match status" value="1"/>
</dbReference>
<dbReference type="SUPFAM" id="SSF161098">
    <property type="entry name" value="MetI-like"/>
    <property type="match status" value="1"/>
</dbReference>
<evidence type="ECO:0000256" key="3">
    <source>
        <dbReference type="ARBA" id="ARBA00022475"/>
    </source>
</evidence>
<proteinExistence type="inferred from homology"/>
<feature type="transmembrane region" description="Helical" evidence="7">
    <location>
        <begin position="26"/>
        <end position="50"/>
    </location>
</feature>
<reference evidence="9" key="1">
    <citation type="journal article" date="2021" name="PeerJ">
        <title>Extensive microbial diversity within the chicken gut microbiome revealed by metagenomics and culture.</title>
        <authorList>
            <person name="Gilroy R."/>
            <person name="Ravi A."/>
            <person name="Getino M."/>
            <person name="Pursley I."/>
            <person name="Horton D.L."/>
            <person name="Alikhan N.F."/>
            <person name="Baker D."/>
            <person name="Gharbi K."/>
            <person name="Hall N."/>
            <person name="Watson M."/>
            <person name="Adriaenssens E.M."/>
            <person name="Foster-Nyarko E."/>
            <person name="Jarju S."/>
            <person name="Secka A."/>
            <person name="Antonio M."/>
            <person name="Oren A."/>
            <person name="Chaudhuri R.R."/>
            <person name="La Ragione R."/>
            <person name="Hildebrand F."/>
            <person name="Pallen M.J."/>
        </authorList>
    </citation>
    <scope>NUCLEOTIDE SEQUENCE</scope>
    <source>
        <strain evidence="9">ChiW7-2402</strain>
    </source>
</reference>
<evidence type="ECO:0000256" key="4">
    <source>
        <dbReference type="ARBA" id="ARBA00022692"/>
    </source>
</evidence>
<protein>
    <submittedName>
        <fullName evidence="9">Carbohydrate ABC transporter permease</fullName>
    </submittedName>
</protein>
<comment type="subcellular location">
    <subcellularLocation>
        <location evidence="1 7">Cell membrane</location>
        <topology evidence="1 7">Multi-pass membrane protein</topology>
    </subcellularLocation>
</comment>
<dbReference type="GO" id="GO:0055085">
    <property type="term" value="P:transmembrane transport"/>
    <property type="evidence" value="ECO:0007669"/>
    <property type="project" value="InterPro"/>
</dbReference>
<organism evidence="9 10">
    <name type="scientific">Candidatus Gallimonas intestinavium</name>
    <dbReference type="NCBI Taxonomy" id="2838603"/>
    <lineage>
        <taxon>Bacteria</taxon>
        <taxon>Bacillati</taxon>
        <taxon>Bacillota</taxon>
        <taxon>Clostridia</taxon>
        <taxon>Candidatus Gallimonas</taxon>
    </lineage>
</organism>
<dbReference type="EMBL" id="DXBB01000074">
    <property type="protein sequence ID" value="HIZ73001.1"/>
    <property type="molecule type" value="Genomic_DNA"/>
</dbReference>
<feature type="transmembrane region" description="Helical" evidence="7">
    <location>
        <begin position="169"/>
        <end position="190"/>
    </location>
</feature>
<dbReference type="AlphaFoldDB" id="A0A9D2G656"/>
<name>A0A9D2G656_9FIRM</name>
<keyword evidence="6 7" id="KW-0472">Membrane</keyword>
<comment type="caution">
    <text evidence="9">The sequence shown here is derived from an EMBL/GenBank/DDBJ whole genome shotgun (WGS) entry which is preliminary data.</text>
</comment>
<keyword evidence="2 7" id="KW-0813">Transport</keyword>
<dbReference type="InterPro" id="IPR035906">
    <property type="entry name" value="MetI-like_sf"/>
</dbReference>
<evidence type="ECO:0000256" key="7">
    <source>
        <dbReference type="RuleBase" id="RU363032"/>
    </source>
</evidence>
<dbReference type="PANTHER" id="PTHR43744:SF12">
    <property type="entry name" value="ABC TRANSPORTER PERMEASE PROTEIN MG189-RELATED"/>
    <property type="match status" value="1"/>
</dbReference>
<evidence type="ECO:0000313" key="10">
    <source>
        <dbReference type="Proteomes" id="UP000824102"/>
    </source>
</evidence>
<dbReference type="PANTHER" id="PTHR43744">
    <property type="entry name" value="ABC TRANSPORTER PERMEASE PROTEIN MG189-RELATED-RELATED"/>
    <property type="match status" value="1"/>
</dbReference>
<dbReference type="Gene3D" id="1.10.3720.10">
    <property type="entry name" value="MetI-like"/>
    <property type="match status" value="1"/>
</dbReference>
<feature type="transmembrane region" description="Helical" evidence="7">
    <location>
        <begin position="103"/>
        <end position="125"/>
    </location>
</feature>
<evidence type="ECO:0000313" key="9">
    <source>
        <dbReference type="EMBL" id="HIZ73001.1"/>
    </source>
</evidence>
<sequence length="305" mass="34655">MTALFKLKHKPRESSILYQRSRGEKVLYFFVFLIFFLYAFSLLFPLFWLLMNSLQDRTLYELNLMYGKAFVFPTELHWENYSYAFTQLSYNGANIFAMFFNSIWYTLACTLGSVLMSAFTGYALAKYQFKARGLIYGIIIFTMTVPTVGTTGAMFNLVYNVLNLYDTPFYVILKHLTGTGLNFLVLYGFFRNVSWSYAEAAFMDGAGHTRVFFSIMLPLALPAIVTLCIVSSIGAWNEYMDVLMYLPSFPTIASGMYGVSRTLPRQGYSTVYFAALVISMIPILTVFACFSNVIMKNFAVGGLKG</sequence>
<dbReference type="Pfam" id="PF00528">
    <property type="entry name" value="BPD_transp_1"/>
    <property type="match status" value="1"/>
</dbReference>
<dbReference type="GO" id="GO:0005886">
    <property type="term" value="C:plasma membrane"/>
    <property type="evidence" value="ECO:0007669"/>
    <property type="project" value="UniProtKB-SubCell"/>
</dbReference>
<reference evidence="9" key="2">
    <citation type="submission" date="2021-04" db="EMBL/GenBank/DDBJ databases">
        <authorList>
            <person name="Gilroy R."/>
        </authorList>
    </citation>
    <scope>NUCLEOTIDE SEQUENCE</scope>
    <source>
        <strain evidence="9">ChiW7-2402</strain>
    </source>
</reference>
<evidence type="ECO:0000256" key="2">
    <source>
        <dbReference type="ARBA" id="ARBA00022448"/>
    </source>
</evidence>
<evidence type="ECO:0000256" key="1">
    <source>
        <dbReference type="ARBA" id="ARBA00004651"/>
    </source>
</evidence>
<feature type="domain" description="ABC transmembrane type-1" evidence="8">
    <location>
        <begin position="99"/>
        <end position="289"/>
    </location>
</feature>
<feature type="transmembrane region" description="Helical" evidence="7">
    <location>
        <begin position="271"/>
        <end position="295"/>
    </location>
</feature>
<keyword evidence="3" id="KW-1003">Cell membrane</keyword>
<dbReference type="Proteomes" id="UP000824102">
    <property type="component" value="Unassembled WGS sequence"/>
</dbReference>
<keyword evidence="4 7" id="KW-0812">Transmembrane</keyword>
<feature type="transmembrane region" description="Helical" evidence="7">
    <location>
        <begin position="242"/>
        <end position="259"/>
    </location>
</feature>
<evidence type="ECO:0000256" key="5">
    <source>
        <dbReference type="ARBA" id="ARBA00022989"/>
    </source>
</evidence>
<accession>A0A9D2G656</accession>
<comment type="similarity">
    <text evidence="7">Belongs to the binding-protein-dependent transport system permease family.</text>
</comment>
<dbReference type="CDD" id="cd06261">
    <property type="entry name" value="TM_PBP2"/>
    <property type="match status" value="1"/>
</dbReference>
<feature type="transmembrane region" description="Helical" evidence="7">
    <location>
        <begin position="211"/>
        <end position="236"/>
    </location>
</feature>
<gene>
    <name evidence="9" type="ORF">H9964_05435</name>
</gene>
<dbReference type="InterPro" id="IPR000515">
    <property type="entry name" value="MetI-like"/>
</dbReference>
<feature type="transmembrane region" description="Helical" evidence="7">
    <location>
        <begin position="134"/>
        <end position="157"/>
    </location>
</feature>
<evidence type="ECO:0000256" key="6">
    <source>
        <dbReference type="ARBA" id="ARBA00023136"/>
    </source>
</evidence>